<accession>A0ABW5X4J9</accession>
<comment type="caution">
    <text evidence="6">The sequence shown here is derived from an EMBL/GenBank/DDBJ whole genome shotgun (WGS) entry which is preliminary data.</text>
</comment>
<evidence type="ECO:0000256" key="1">
    <source>
        <dbReference type="ARBA" id="ARBA00004389"/>
    </source>
</evidence>
<proteinExistence type="predicted"/>
<protein>
    <recommendedName>
        <fullName evidence="8">Oligosaccharide biosynthesis protein Alg14</fullName>
    </recommendedName>
</protein>
<dbReference type="PANTHER" id="PTHR12154:SF4">
    <property type="entry name" value="UDP-N-ACETYLGLUCOSAMINE TRANSFERASE SUBUNIT ALG14 HOMOLOG"/>
    <property type="match status" value="1"/>
</dbReference>
<keyword evidence="2" id="KW-0812">Transmembrane</keyword>
<name>A0ABW5X4J9_9FLAO</name>
<organism evidence="6 7">
    <name type="scientific">Christiangramia antarctica</name>
    <dbReference type="NCBI Taxonomy" id="2058158"/>
    <lineage>
        <taxon>Bacteria</taxon>
        <taxon>Pseudomonadati</taxon>
        <taxon>Bacteroidota</taxon>
        <taxon>Flavobacteriia</taxon>
        <taxon>Flavobacteriales</taxon>
        <taxon>Flavobacteriaceae</taxon>
        <taxon>Christiangramia</taxon>
    </lineage>
</organism>
<evidence type="ECO:0000256" key="4">
    <source>
        <dbReference type="ARBA" id="ARBA00022989"/>
    </source>
</evidence>
<comment type="subcellular location">
    <subcellularLocation>
        <location evidence="1">Endoplasmic reticulum membrane</location>
        <topology evidence="1">Single-pass membrane protein</topology>
    </subcellularLocation>
</comment>
<keyword evidence="3" id="KW-0256">Endoplasmic reticulum</keyword>
<gene>
    <name evidence="6" type="ORF">ACFSYS_12130</name>
</gene>
<evidence type="ECO:0000313" key="6">
    <source>
        <dbReference type="EMBL" id="MFD2834036.1"/>
    </source>
</evidence>
<dbReference type="EMBL" id="JBHUOJ010000027">
    <property type="protein sequence ID" value="MFD2834036.1"/>
    <property type="molecule type" value="Genomic_DNA"/>
</dbReference>
<evidence type="ECO:0000256" key="3">
    <source>
        <dbReference type="ARBA" id="ARBA00022824"/>
    </source>
</evidence>
<keyword evidence="4" id="KW-1133">Transmembrane helix</keyword>
<dbReference type="InterPro" id="IPR013969">
    <property type="entry name" value="Oligosacch_biosynth_Alg14"/>
</dbReference>
<sequence>MKILAVASVGGHWTELLRLLPAFEGNEIIFASTKQSVAETLEFSKFHVIPDINRNDKRKLPNALYKIFALVSSIRPDIIISTGALPGLLSIIAGKIYGAKTIWVDSIANVKELSLSGKIASRVADRTYTQWPDLTNKRCLFHGNVLS</sequence>
<reference evidence="7" key="1">
    <citation type="journal article" date="2019" name="Int. J. Syst. Evol. Microbiol.">
        <title>The Global Catalogue of Microorganisms (GCM) 10K type strain sequencing project: providing services to taxonomists for standard genome sequencing and annotation.</title>
        <authorList>
            <consortium name="The Broad Institute Genomics Platform"/>
            <consortium name="The Broad Institute Genome Sequencing Center for Infectious Disease"/>
            <person name="Wu L."/>
            <person name="Ma J."/>
        </authorList>
    </citation>
    <scope>NUCLEOTIDE SEQUENCE [LARGE SCALE GENOMIC DNA]</scope>
    <source>
        <strain evidence="7">KCTC 52925</strain>
    </source>
</reference>
<dbReference type="Pfam" id="PF08660">
    <property type="entry name" value="Alg14"/>
    <property type="match status" value="1"/>
</dbReference>
<dbReference type="Gene3D" id="3.40.50.2000">
    <property type="entry name" value="Glycogen Phosphorylase B"/>
    <property type="match status" value="1"/>
</dbReference>
<dbReference type="Proteomes" id="UP001597438">
    <property type="component" value="Unassembled WGS sequence"/>
</dbReference>
<evidence type="ECO:0000313" key="7">
    <source>
        <dbReference type="Proteomes" id="UP001597438"/>
    </source>
</evidence>
<keyword evidence="7" id="KW-1185">Reference proteome</keyword>
<keyword evidence="5" id="KW-0472">Membrane</keyword>
<dbReference type="PANTHER" id="PTHR12154">
    <property type="entry name" value="GLYCOSYL TRANSFERASE-RELATED"/>
    <property type="match status" value="1"/>
</dbReference>
<evidence type="ECO:0008006" key="8">
    <source>
        <dbReference type="Google" id="ProtNLM"/>
    </source>
</evidence>
<dbReference type="RefSeq" id="WP_251740814.1">
    <property type="nucleotide sequence ID" value="NZ_JBHUOJ010000027.1"/>
</dbReference>
<dbReference type="SUPFAM" id="SSF53756">
    <property type="entry name" value="UDP-Glycosyltransferase/glycogen phosphorylase"/>
    <property type="match status" value="1"/>
</dbReference>
<evidence type="ECO:0000256" key="2">
    <source>
        <dbReference type="ARBA" id="ARBA00022692"/>
    </source>
</evidence>
<evidence type="ECO:0000256" key="5">
    <source>
        <dbReference type="ARBA" id="ARBA00023136"/>
    </source>
</evidence>